<name>A0A1Y5T4P7_9RHOB</name>
<keyword evidence="1" id="KW-1133">Transmembrane helix</keyword>
<feature type="transmembrane region" description="Helical" evidence="1">
    <location>
        <begin position="103"/>
        <end position="123"/>
    </location>
</feature>
<keyword evidence="1" id="KW-0812">Transmembrane</keyword>
<evidence type="ECO:0000313" key="2">
    <source>
        <dbReference type="EMBL" id="SLN55173.1"/>
    </source>
</evidence>
<dbReference type="Proteomes" id="UP000193900">
    <property type="component" value="Unassembled WGS sequence"/>
</dbReference>
<feature type="transmembrane region" description="Helical" evidence="1">
    <location>
        <begin position="48"/>
        <end position="68"/>
    </location>
</feature>
<feature type="transmembrane region" description="Helical" evidence="1">
    <location>
        <begin position="211"/>
        <end position="233"/>
    </location>
</feature>
<keyword evidence="1" id="KW-0472">Membrane</keyword>
<gene>
    <name evidence="2" type="ORF">ROA7023_02502</name>
</gene>
<keyword evidence="3" id="KW-1185">Reference proteome</keyword>
<dbReference type="OrthoDB" id="5189031at2"/>
<dbReference type="RefSeq" id="WP_085879341.1">
    <property type="nucleotide sequence ID" value="NZ_FWFZ01000011.1"/>
</dbReference>
<evidence type="ECO:0000256" key="1">
    <source>
        <dbReference type="SAM" id="Phobius"/>
    </source>
</evidence>
<proteinExistence type="predicted"/>
<reference evidence="2 3" key="1">
    <citation type="submission" date="2017-03" db="EMBL/GenBank/DDBJ databases">
        <authorList>
            <person name="Afonso C.L."/>
            <person name="Miller P.J."/>
            <person name="Scott M.A."/>
            <person name="Spackman E."/>
            <person name="Goraichik I."/>
            <person name="Dimitrov K.M."/>
            <person name="Suarez D.L."/>
            <person name="Swayne D.E."/>
        </authorList>
    </citation>
    <scope>NUCLEOTIDE SEQUENCE [LARGE SCALE GENOMIC DNA]</scope>
    <source>
        <strain evidence="2 3">CECT 7023</strain>
    </source>
</reference>
<organism evidence="2 3">
    <name type="scientific">Roseisalinus antarcticus</name>
    <dbReference type="NCBI Taxonomy" id="254357"/>
    <lineage>
        <taxon>Bacteria</taxon>
        <taxon>Pseudomonadati</taxon>
        <taxon>Pseudomonadota</taxon>
        <taxon>Alphaproteobacteria</taxon>
        <taxon>Rhodobacterales</taxon>
        <taxon>Roseobacteraceae</taxon>
        <taxon>Roseisalinus</taxon>
    </lineage>
</organism>
<dbReference type="PANTHER" id="PTHR33802">
    <property type="entry name" value="SI:CH211-161H7.5-RELATED"/>
    <property type="match status" value="1"/>
</dbReference>
<dbReference type="EMBL" id="FWFZ01000011">
    <property type="protein sequence ID" value="SLN55173.1"/>
    <property type="molecule type" value="Genomic_DNA"/>
</dbReference>
<accession>A0A1Y5T4P7</accession>
<dbReference type="PANTHER" id="PTHR33802:SF1">
    <property type="entry name" value="XK-RELATED PROTEIN"/>
    <property type="match status" value="1"/>
</dbReference>
<sequence length="240" mass="25528">MRRLLAIATLILSVTFAGAPLITPPFAGFDGAQLPIPQDSPPIEPAGYAFGIWGLIYLWLLVSAVFGLRKREDDPAWEAPRAWLVPSLLLGTPWLWVAGQSAIWATVMIVAMAATAVMALKAAPWFDRWTLQAPLGIYAGWLTAASFVSLGSTLAGYGILFDATGWAYVGIVIALVTAIAIQDWLEKAPEYGLTVTWALIAVIVQNGSDKLALSIIAAAGAFVLTAMAIRIALRPAPLDA</sequence>
<feature type="transmembrane region" description="Helical" evidence="1">
    <location>
        <begin position="135"/>
        <end position="159"/>
    </location>
</feature>
<evidence type="ECO:0000313" key="3">
    <source>
        <dbReference type="Proteomes" id="UP000193900"/>
    </source>
</evidence>
<feature type="transmembrane region" description="Helical" evidence="1">
    <location>
        <begin position="80"/>
        <end position="97"/>
    </location>
</feature>
<protein>
    <recommendedName>
        <fullName evidence="4">TspO/MBR family protein</fullName>
    </recommendedName>
</protein>
<evidence type="ECO:0008006" key="4">
    <source>
        <dbReference type="Google" id="ProtNLM"/>
    </source>
</evidence>
<dbReference type="AlphaFoldDB" id="A0A1Y5T4P7"/>
<feature type="transmembrane region" description="Helical" evidence="1">
    <location>
        <begin position="165"/>
        <end position="181"/>
    </location>
</feature>